<evidence type="ECO:0000313" key="2">
    <source>
        <dbReference type="EMBL" id="EMS70304.1"/>
    </source>
</evidence>
<organism evidence="2 3">
    <name type="scientific">Ruminiclostridium cellobioparum subsp. termitidis CT1112</name>
    <dbReference type="NCBI Taxonomy" id="1195236"/>
    <lineage>
        <taxon>Bacteria</taxon>
        <taxon>Bacillati</taxon>
        <taxon>Bacillota</taxon>
        <taxon>Clostridia</taxon>
        <taxon>Eubacteriales</taxon>
        <taxon>Oscillospiraceae</taxon>
        <taxon>Ruminiclostridium</taxon>
    </lineage>
</organism>
<evidence type="ECO:0000259" key="1">
    <source>
        <dbReference type="PROSITE" id="PS51186"/>
    </source>
</evidence>
<dbReference type="PROSITE" id="PS51186">
    <property type="entry name" value="GNAT"/>
    <property type="match status" value="1"/>
</dbReference>
<comment type="caution">
    <text evidence="2">The sequence shown here is derived from an EMBL/GenBank/DDBJ whole genome shotgun (WGS) entry which is preliminary data.</text>
</comment>
<dbReference type="EMBL" id="AORV01000057">
    <property type="protein sequence ID" value="EMS70304.1"/>
    <property type="molecule type" value="Genomic_DNA"/>
</dbReference>
<dbReference type="InterPro" id="IPR016181">
    <property type="entry name" value="Acyl_CoA_acyltransferase"/>
</dbReference>
<reference evidence="2 3" key="1">
    <citation type="journal article" date="2013" name="Genome Announc.">
        <title>Draft Genome Sequence of the Cellulolytic, Mesophilic, Anaerobic Bacterium Clostridium termitidis Strain CT1112 (DSM 5398).</title>
        <authorList>
            <person name="Lal S."/>
            <person name="Ramachandran U."/>
            <person name="Zhang X."/>
            <person name="Munir R."/>
            <person name="Sparling R."/>
            <person name="Levin D.B."/>
        </authorList>
    </citation>
    <scope>NUCLEOTIDE SEQUENCE [LARGE SCALE GENOMIC DNA]</scope>
    <source>
        <strain evidence="2 3">CT1112</strain>
    </source>
</reference>
<sequence>MIVKYDSKYDTEIIDLWNRAAVRDGYKELDAGSFKDIFSENRYFKRDNTFVLDIDGVKGFACGCTGDDLPLGDKSGYITCIILDSEYENQENFRLLLEQLEASFLRQGKKQAEVLFFNPMLLPWHIPGTPRHEHNNAPGAFAGSFFHKGLLENGYTERTRECAMYLDLSKFIIPESILEKETKAKAAGYEVALFDNSKHTGIEEMLQGFDNILWQKEIAECTRQGIPVVIAARDGKAVGFAGPVIRQESGRGYFAGIGVNPEHEGHGLGSILFFKLCEAFIKIRADYMSLYTGIENPAINIYKKAGFKEVREFAVMRKEWRQEL</sequence>
<gene>
    <name evidence="2" type="ORF">CTER_3959</name>
</gene>
<dbReference type="SUPFAM" id="SSF55729">
    <property type="entry name" value="Acyl-CoA N-acyltransferases (Nat)"/>
    <property type="match status" value="1"/>
</dbReference>
<dbReference type="RefSeq" id="WP_004628671.1">
    <property type="nucleotide sequence ID" value="NZ_AORV01000057.1"/>
</dbReference>
<dbReference type="CDD" id="cd04301">
    <property type="entry name" value="NAT_SF"/>
    <property type="match status" value="1"/>
</dbReference>
<dbReference type="InterPro" id="IPR000182">
    <property type="entry name" value="GNAT_dom"/>
</dbReference>
<name>S0FME3_RUMCE</name>
<dbReference type="GO" id="GO:0016747">
    <property type="term" value="F:acyltransferase activity, transferring groups other than amino-acyl groups"/>
    <property type="evidence" value="ECO:0007669"/>
    <property type="project" value="InterPro"/>
</dbReference>
<dbReference type="eggNOG" id="COG0456">
    <property type="taxonomic scope" value="Bacteria"/>
</dbReference>
<dbReference type="Pfam" id="PF00583">
    <property type="entry name" value="Acetyltransf_1"/>
    <property type="match status" value="1"/>
</dbReference>
<dbReference type="Proteomes" id="UP000014155">
    <property type="component" value="Unassembled WGS sequence"/>
</dbReference>
<evidence type="ECO:0000313" key="3">
    <source>
        <dbReference type="Proteomes" id="UP000014155"/>
    </source>
</evidence>
<keyword evidence="3" id="KW-1185">Reference proteome</keyword>
<accession>S0FME3</accession>
<dbReference type="PATRIC" id="fig|1195236.3.peg.4169"/>
<dbReference type="Gene3D" id="3.40.630.30">
    <property type="match status" value="1"/>
</dbReference>
<keyword evidence="2" id="KW-0808">Transferase</keyword>
<feature type="domain" description="N-acetyltransferase" evidence="1">
    <location>
        <begin position="189"/>
        <end position="321"/>
    </location>
</feature>
<protein>
    <submittedName>
        <fullName evidence="2">Acetyltransferase</fullName>
    </submittedName>
</protein>
<proteinExistence type="predicted"/>
<dbReference type="STRING" id="1195236.CTER_3959"/>
<dbReference type="AlphaFoldDB" id="S0FME3"/>